<dbReference type="GeneID" id="64406673"/>
<organism evidence="4 5">
    <name type="scientific">Arachnia propionica</name>
    <dbReference type="NCBI Taxonomy" id="1750"/>
    <lineage>
        <taxon>Bacteria</taxon>
        <taxon>Bacillati</taxon>
        <taxon>Actinomycetota</taxon>
        <taxon>Actinomycetes</taxon>
        <taxon>Propionibacteriales</taxon>
        <taxon>Propionibacteriaceae</taxon>
        <taxon>Arachnia</taxon>
    </lineage>
</organism>
<dbReference type="OMA" id="WGLIVDG"/>
<dbReference type="RefSeq" id="WP_014846303.1">
    <property type="nucleotide sequence ID" value="NZ_CAJZDL010000079.1"/>
</dbReference>
<sequence>MTVHSLGIEIRDRAMRSVRDRSERGAITVWTAVALIGFILIVGIGVDFAGQVRATQEARGVAAEAARAGNQHLRMTDGRLSPEPDVAKKAAENYVAASRFHGTARVIGNNIVEVEVTGEYTCVFLNIIGITTLPVRAKGTSELHHSS</sequence>
<evidence type="ECO:0000256" key="1">
    <source>
        <dbReference type="SAM" id="Phobius"/>
    </source>
</evidence>
<evidence type="ECO:0000259" key="2">
    <source>
        <dbReference type="Pfam" id="PF13400"/>
    </source>
</evidence>
<accession>A0A3N4D286</accession>
<keyword evidence="1" id="KW-1133">Transmembrane helix</keyword>
<feature type="transmembrane region" description="Helical" evidence="1">
    <location>
        <begin position="25"/>
        <end position="46"/>
    </location>
</feature>
<dbReference type="EMBL" id="LR134406">
    <property type="protein sequence ID" value="VEH69915.1"/>
    <property type="molecule type" value="Genomic_DNA"/>
</dbReference>
<dbReference type="InterPro" id="IPR028087">
    <property type="entry name" value="Tad_N"/>
</dbReference>
<dbReference type="EMBL" id="CP072385">
    <property type="protein sequence ID" value="QUC10062.1"/>
    <property type="molecule type" value="Genomic_DNA"/>
</dbReference>
<dbReference type="Proteomes" id="UP000273044">
    <property type="component" value="Chromosome"/>
</dbReference>
<evidence type="ECO:0000313" key="5">
    <source>
        <dbReference type="Proteomes" id="UP000273044"/>
    </source>
</evidence>
<proteinExistence type="predicted"/>
<feature type="domain" description="Putative Flp pilus-assembly TadG-like N-terminal" evidence="2">
    <location>
        <begin position="25"/>
        <end position="69"/>
    </location>
</feature>
<keyword evidence="1" id="KW-0812">Transmembrane</keyword>
<dbReference type="Proteomes" id="UP000677180">
    <property type="component" value="Chromosome"/>
</dbReference>
<evidence type="ECO:0000313" key="4">
    <source>
        <dbReference type="EMBL" id="VEH69915.1"/>
    </source>
</evidence>
<dbReference type="Pfam" id="PF13400">
    <property type="entry name" value="Tad"/>
    <property type="match status" value="1"/>
</dbReference>
<keyword evidence="5" id="KW-1185">Reference proteome</keyword>
<dbReference type="AlphaFoldDB" id="A0A3N4D286"/>
<keyword evidence="1" id="KW-0472">Membrane</keyword>
<protein>
    <submittedName>
        <fullName evidence="4">Flp pilus assembly protein TadG</fullName>
    </submittedName>
    <submittedName>
        <fullName evidence="3">Tad domain-containing protein</fullName>
    </submittedName>
</protein>
<reference evidence="4 5" key="1">
    <citation type="submission" date="2018-12" db="EMBL/GenBank/DDBJ databases">
        <authorList>
            <consortium name="Pathogen Informatics"/>
        </authorList>
    </citation>
    <scope>NUCLEOTIDE SEQUENCE [LARGE SCALE GENOMIC DNA]</scope>
    <source>
        <strain evidence="4 5">NCTC12967</strain>
    </source>
</reference>
<gene>
    <name evidence="3" type="ORF">J5A53_09575</name>
    <name evidence="4" type="ORF">NCTC12967_01195</name>
</gene>
<reference evidence="3" key="2">
    <citation type="submission" date="2021-03" db="EMBL/GenBank/DDBJ databases">
        <title>Human Oral Microbial Genomes.</title>
        <authorList>
            <person name="Johnston C.D."/>
            <person name="Chen T."/>
            <person name="Dewhirst F.E."/>
        </authorList>
    </citation>
    <scope>NUCLEOTIDE SEQUENCE</scope>
    <source>
        <strain evidence="3">F0714</strain>
    </source>
</reference>
<dbReference type="OrthoDB" id="3731849at2"/>
<evidence type="ECO:0000313" key="3">
    <source>
        <dbReference type="EMBL" id="QUC10062.1"/>
    </source>
</evidence>
<name>A0A3N4D286_9ACTN</name>